<comment type="caution">
    <text evidence="1">The sequence shown here is derived from an EMBL/GenBank/DDBJ whole genome shotgun (WGS) entry which is preliminary data.</text>
</comment>
<dbReference type="EMBL" id="CM042060">
    <property type="protein sequence ID" value="KAI3678070.1"/>
    <property type="molecule type" value="Genomic_DNA"/>
</dbReference>
<gene>
    <name evidence="1" type="ORF">L6452_37349</name>
</gene>
<keyword evidence="2" id="KW-1185">Reference proteome</keyword>
<evidence type="ECO:0000313" key="1">
    <source>
        <dbReference type="EMBL" id="KAI3678070.1"/>
    </source>
</evidence>
<proteinExistence type="predicted"/>
<evidence type="ECO:0000313" key="2">
    <source>
        <dbReference type="Proteomes" id="UP001055879"/>
    </source>
</evidence>
<accession>A0ACB8Y2T3</accession>
<reference evidence="1 2" key="2">
    <citation type="journal article" date="2022" name="Mol. Ecol. Resour.">
        <title>The genomes of chicory, endive, great burdock and yacon provide insights into Asteraceae paleo-polyploidization history and plant inulin production.</title>
        <authorList>
            <person name="Fan W."/>
            <person name="Wang S."/>
            <person name="Wang H."/>
            <person name="Wang A."/>
            <person name="Jiang F."/>
            <person name="Liu H."/>
            <person name="Zhao H."/>
            <person name="Xu D."/>
            <person name="Zhang Y."/>
        </authorList>
    </citation>
    <scope>NUCLEOTIDE SEQUENCE [LARGE SCALE GENOMIC DNA]</scope>
    <source>
        <strain evidence="2">cv. Niubang</strain>
    </source>
</reference>
<sequence>MGEFVKYHELEVISLQRDNNSEQSIGYLRPEDLAISTRSETVHSTRLQIHEHYSWNKPSTTSLVVVNIDPLKLEFSVSGIHSRDIDVVLRSHNIPELGSDLITALAALNMKNLTHFQKRLKEKKKRREVREKRQFQNL</sequence>
<protein>
    <submittedName>
        <fullName evidence="1">Uncharacterized protein</fullName>
    </submittedName>
</protein>
<organism evidence="1 2">
    <name type="scientific">Arctium lappa</name>
    <name type="common">Greater burdock</name>
    <name type="synonym">Lappa major</name>
    <dbReference type="NCBI Taxonomy" id="4217"/>
    <lineage>
        <taxon>Eukaryota</taxon>
        <taxon>Viridiplantae</taxon>
        <taxon>Streptophyta</taxon>
        <taxon>Embryophyta</taxon>
        <taxon>Tracheophyta</taxon>
        <taxon>Spermatophyta</taxon>
        <taxon>Magnoliopsida</taxon>
        <taxon>eudicotyledons</taxon>
        <taxon>Gunneridae</taxon>
        <taxon>Pentapetalae</taxon>
        <taxon>asterids</taxon>
        <taxon>campanulids</taxon>
        <taxon>Asterales</taxon>
        <taxon>Asteraceae</taxon>
        <taxon>Carduoideae</taxon>
        <taxon>Cardueae</taxon>
        <taxon>Arctiinae</taxon>
        <taxon>Arctium</taxon>
    </lineage>
</organism>
<dbReference type="Proteomes" id="UP001055879">
    <property type="component" value="Linkage Group LG14"/>
</dbReference>
<reference evidence="2" key="1">
    <citation type="journal article" date="2022" name="Mol. Ecol. Resour.">
        <title>The genomes of chicory, endive, great burdock and yacon provide insights into Asteraceae palaeo-polyploidization history and plant inulin production.</title>
        <authorList>
            <person name="Fan W."/>
            <person name="Wang S."/>
            <person name="Wang H."/>
            <person name="Wang A."/>
            <person name="Jiang F."/>
            <person name="Liu H."/>
            <person name="Zhao H."/>
            <person name="Xu D."/>
            <person name="Zhang Y."/>
        </authorList>
    </citation>
    <scope>NUCLEOTIDE SEQUENCE [LARGE SCALE GENOMIC DNA]</scope>
    <source>
        <strain evidence="2">cv. Niubang</strain>
    </source>
</reference>
<name>A0ACB8Y2T3_ARCLA</name>